<comment type="caution">
    <text evidence="2">The sequence shown here is derived from an EMBL/GenBank/DDBJ whole genome shotgun (WGS) entry which is preliminary data.</text>
</comment>
<organism evidence="2 3">
    <name type="scientific">Spongiibacter pelagi</name>
    <dbReference type="NCBI Taxonomy" id="2760804"/>
    <lineage>
        <taxon>Bacteria</taxon>
        <taxon>Pseudomonadati</taxon>
        <taxon>Pseudomonadota</taxon>
        <taxon>Gammaproteobacteria</taxon>
        <taxon>Cellvibrionales</taxon>
        <taxon>Spongiibacteraceae</taxon>
        <taxon>Spongiibacter</taxon>
    </lineage>
</organism>
<keyword evidence="1" id="KW-0472">Membrane</keyword>
<keyword evidence="3" id="KW-1185">Reference proteome</keyword>
<keyword evidence="1" id="KW-1133">Transmembrane helix</keyword>
<evidence type="ECO:0000313" key="3">
    <source>
        <dbReference type="Proteomes" id="UP000610558"/>
    </source>
</evidence>
<feature type="transmembrane region" description="Helical" evidence="1">
    <location>
        <begin position="16"/>
        <end position="41"/>
    </location>
</feature>
<gene>
    <name evidence="2" type="ORF">IB286_13310</name>
</gene>
<dbReference type="EMBL" id="JACXLD010000009">
    <property type="protein sequence ID" value="MBD2859981.1"/>
    <property type="molecule type" value="Genomic_DNA"/>
</dbReference>
<proteinExistence type="predicted"/>
<evidence type="ECO:0008006" key="4">
    <source>
        <dbReference type="Google" id="ProtNLM"/>
    </source>
</evidence>
<evidence type="ECO:0000256" key="1">
    <source>
        <dbReference type="SAM" id="Phobius"/>
    </source>
</evidence>
<evidence type="ECO:0000313" key="2">
    <source>
        <dbReference type="EMBL" id="MBD2859981.1"/>
    </source>
</evidence>
<dbReference type="Proteomes" id="UP000610558">
    <property type="component" value="Unassembled WGS sequence"/>
</dbReference>
<name>A0A927GWP9_9GAMM</name>
<feature type="transmembrane region" description="Helical" evidence="1">
    <location>
        <begin position="62"/>
        <end position="94"/>
    </location>
</feature>
<reference evidence="2" key="1">
    <citation type="submission" date="2020-09" db="EMBL/GenBank/DDBJ databases">
        <authorList>
            <person name="Yoon J.-W."/>
        </authorList>
    </citation>
    <scope>NUCLEOTIDE SEQUENCE</scope>
    <source>
        <strain evidence="2">KMU-158</strain>
    </source>
</reference>
<accession>A0A927GWP9</accession>
<sequence length="111" mass="12221">MAGLSDLDAQAKSNALVAYVLMALGLFTVITWFAGGIWAIVKKSDARGSRFEDHYSNIISTFWWGIFWTTVGVLTLAFFVGLPILIIAGIWVIYRLVKGLANLTSDRSYSA</sequence>
<dbReference type="AlphaFoldDB" id="A0A927GWP9"/>
<protein>
    <recommendedName>
        <fullName evidence="4">Transmembrane protein</fullName>
    </recommendedName>
</protein>
<keyword evidence="1" id="KW-0812">Transmembrane</keyword>